<reference evidence="1 2" key="1">
    <citation type="submission" date="2021-06" db="EMBL/GenBank/DDBJ databases">
        <title>Caerostris extrusa draft genome.</title>
        <authorList>
            <person name="Kono N."/>
            <person name="Arakawa K."/>
        </authorList>
    </citation>
    <scope>NUCLEOTIDE SEQUENCE [LARGE SCALE GENOMIC DNA]</scope>
</reference>
<keyword evidence="2" id="KW-1185">Reference proteome</keyword>
<dbReference type="EMBL" id="BPLR01000621">
    <property type="protein sequence ID" value="GIY96114.1"/>
    <property type="molecule type" value="Genomic_DNA"/>
</dbReference>
<protein>
    <submittedName>
        <fullName evidence="1">Uncharacterized protein</fullName>
    </submittedName>
</protein>
<name>A0AAV4XN89_CAEEX</name>
<evidence type="ECO:0000313" key="2">
    <source>
        <dbReference type="Proteomes" id="UP001054945"/>
    </source>
</evidence>
<accession>A0AAV4XN89</accession>
<organism evidence="1 2">
    <name type="scientific">Caerostris extrusa</name>
    <name type="common">Bark spider</name>
    <name type="synonym">Caerostris bankana</name>
    <dbReference type="NCBI Taxonomy" id="172846"/>
    <lineage>
        <taxon>Eukaryota</taxon>
        <taxon>Metazoa</taxon>
        <taxon>Ecdysozoa</taxon>
        <taxon>Arthropoda</taxon>
        <taxon>Chelicerata</taxon>
        <taxon>Arachnida</taxon>
        <taxon>Araneae</taxon>
        <taxon>Araneomorphae</taxon>
        <taxon>Entelegynae</taxon>
        <taxon>Araneoidea</taxon>
        <taxon>Araneidae</taxon>
        <taxon>Caerostris</taxon>
    </lineage>
</organism>
<sequence length="97" mass="11106">MVRKESQSQFKQHPALAGKRWKNWQNVSYLASSGMNARYQMEINNITTPLRQAGMLNLAEMRSSVSMTLKRGNVVKHIRALVVSDVPQRTHTHTQKT</sequence>
<dbReference type="AlphaFoldDB" id="A0AAV4XN89"/>
<proteinExistence type="predicted"/>
<gene>
    <name evidence="1" type="ORF">CEXT_702581</name>
</gene>
<comment type="caution">
    <text evidence="1">The sequence shown here is derived from an EMBL/GenBank/DDBJ whole genome shotgun (WGS) entry which is preliminary data.</text>
</comment>
<evidence type="ECO:0000313" key="1">
    <source>
        <dbReference type="EMBL" id="GIY96114.1"/>
    </source>
</evidence>
<dbReference type="Proteomes" id="UP001054945">
    <property type="component" value="Unassembled WGS sequence"/>
</dbReference>